<dbReference type="OMA" id="NPLARCY"/>
<proteinExistence type="predicted"/>
<accession>A0A0E0MNF3</accession>
<reference evidence="2" key="1">
    <citation type="submission" date="2015-04" db="UniProtKB">
        <authorList>
            <consortium name="EnsemblPlants"/>
        </authorList>
    </citation>
    <scope>IDENTIFICATION</scope>
</reference>
<evidence type="ECO:0000313" key="3">
    <source>
        <dbReference type="Proteomes" id="UP000026962"/>
    </source>
</evidence>
<evidence type="ECO:0000313" key="2">
    <source>
        <dbReference type="EnsemblPlants" id="OPUNC12G13870.1"/>
    </source>
</evidence>
<keyword evidence="3" id="KW-1185">Reference proteome</keyword>
<dbReference type="Gramene" id="OPUNC12G13870.1">
    <property type="protein sequence ID" value="OPUNC12G13870.1"/>
    <property type="gene ID" value="OPUNC12G13870"/>
</dbReference>
<feature type="region of interest" description="Disordered" evidence="1">
    <location>
        <begin position="60"/>
        <end position="111"/>
    </location>
</feature>
<protein>
    <submittedName>
        <fullName evidence="2">Uncharacterized protein</fullName>
    </submittedName>
</protein>
<dbReference type="HOGENOM" id="CLU_1838386_0_0_1"/>
<evidence type="ECO:0000256" key="1">
    <source>
        <dbReference type="SAM" id="MobiDB-lite"/>
    </source>
</evidence>
<feature type="region of interest" description="Disordered" evidence="1">
    <location>
        <begin position="12"/>
        <end position="39"/>
    </location>
</feature>
<feature type="compositionally biased region" description="Low complexity" evidence="1">
    <location>
        <begin position="70"/>
        <end position="82"/>
    </location>
</feature>
<dbReference type="Proteomes" id="UP000026962">
    <property type="component" value="Chromosome 12"/>
</dbReference>
<dbReference type="EnsemblPlants" id="OPUNC12G13870.1">
    <property type="protein sequence ID" value="OPUNC12G13870.1"/>
    <property type="gene ID" value="OPUNC12G13870"/>
</dbReference>
<sequence>MAPPCYRRCEAPRRLRPLEPHRPLLGPSATGMTRSRTAPHSCAVPVLVTSTPLVFDDANLLPDDDGDHPSSVMLRSSSLASSPCTLARSSASERGDGAPPSHLHHRPPLPPLLVCEATPSVVGGGAVPVSMGDRGLVGER</sequence>
<reference evidence="2" key="2">
    <citation type="submission" date="2018-05" db="EMBL/GenBank/DDBJ databases">
        <title>OpunRS2 (Oryza punctata Reference Sequence Version 2).</title>
        <authorList>
            <person name="Zhang J."/>
            <person name="Kudrna D."/>
            <person name="Lee S."/>
            <person name="Talag J."/>
            <person name="Welchert J."/>
            <person name="Wing R.A."/>
        </authorList>
    </citation>
    <scope>NUCLEOTIDE SEQUENCE [LARGE SCALE GENOMIC DNA]</scope>
</reference>
<organism evidence="2">
    <name type="scientific">Oryza punctata</name>
    <name type="common">Red rice</name>
    <dbReference type="NCBI Taxonomy" id="4537"/>
    <lineage>
        <taxon>Eukaryota</taxon>
        <taxon>Viridiplantae</taxon>
        <taxon>Streptophyta</taxon>
        <taxon>Embryophyta</taxon>
        <taxon>Tracheophyta</taxon>
        <taxon>Spermatophyta</taxon>
        <taxon>Magnoliopsida</taxon>
        <taxon>Liliopsida</taxon>
        <taxon>Poales</taxon>
        <taxon>Poaceae</taxon>
        <taxon>BOP clade</taxon>
        <taxon>Oryzoideae</taxon>
        <taxon>Oryzeae</taxon>
        <taxon>Oryzinae</taxon>
        <taxon>Oryza</taxon>
    </lineage>
</organism>
<name>A0A0E0MNF3_ORYPU</name>
<dbReference type="AlphaFoldDB" id="A0A0E0MNF3"/>
<feature type="compositionally biased region" description="Basic and acidic residues" evidence="1">
    <location>
        <begin position="12"/>
        <end position="22"/>
    </location>
</feature>